<reference evidence="1 2" key="1">
    <citation type="submission" date="2015-09" db="EMBL/GenBank/DDBJ databases">
        <authorList>
            <consortium name="Pathogen Informatics"/>
        </authorList>
    </citation>
    <scope>NUCLEOTIDE SEQUENCE [LARGE SCALE GENOMIC DNA]</scope>
    <source>
        <strain evidence="1 2">2789STDY5834841</strain>
    </source>
</reference>
<accession>A0A174ET80</accession>
<dbReference type="RefSeq" id="WP_055159361.1">
    <property type="nucleotide sequence ID" value="NZ_CYZO01000043.1"/>
</dbReference>
<dbReference type="Proteomes" id="UP000095787">
    <property type="component" value="Unassembled WGS sequence"/>
</dbReference>
<evidence type="ECO:0000313" key="2">
    <source>
        <dbReference type="Proteomes" id="UP000095787"/>
    </source>
</evidence>
<protein>
    <recommendedName>
        <fullName evidence="3">Nucleotidyltransferase family protein</fullName>
    </recommendedName>
</protein>
<sequence length="390" mass="46218">MMIKREWRQLLEMIKFSLGKGKAPELRVETDWGKFYRICKFHKIQSMVCPGIQKLPKEQQPPEEILKKFQEAESMEIARDAVQAFSQEELLEAFEKEGISVLPLKGILMKRFYPVTSMRMMADLDILYETGKGKEVEAVLTDLGYYCDHRDSHHDVFFRKPFMNIEMHHCMIGENSLLDAYYEDIWKRARQEEGKSHIYRLSWEDFYIFMIAHMAKHFQGGGCGIRSIVDMWLFSDRMKESLDWDYVRKELEKIELAQFERCMCDLVSVWFEEKAETEFYAQLTELLMQSGIYGTITNYNIQHVAEVDKRVWKGQIKVWMEAIFLPYKAMKMQYPYLEKYPVFLPAAWIQRIFRTCFCRKGRAGEVLSGMKVEGNEVRKRQDLFGKLGLS</sequence>
<dbReference type="Pfam" id="PF14907">
    <property type="entry name" value="NTP_transf_5"/>
    <property type="match status" value="1"/>
</dbReference>
<organism evidence="1 2">
    <name type="scientific">[Ruminococcus] torques</name>
    <dbReference type="NCBI Taxonomy" id="33039"/>
    <lineage>
        <taxon>Bacteria</taxon>
        <taxon>Bacillati</taxon>
        <taxon>Bacillota</taxon>
        <taxon>Clostridia</taxon>
        <taxon>Lachnospirales</taxon>
        <taxon>Lachnospiraceae</taxon>
        <taxon>Mediterraneibacter</taxon>
    </lineage>
</organism>
<gene>
    <name evidence="1" type="ORF">ERS852456_02444</name>
</gene>
<evidence type="ECO:0000313" key="1">
    <source>
        <dbReference type="EMBL" id="CUO39826.1"/>
    </source>
</evidence>
<evidence type="ECO:0008006" key="3">
    <source>
        <dbReference type="Google" id="ProtNLM"/>
    </source>
</evidence>
<dbReference type="InterPro" id="IPR039498">
    <property type="entry name" value="NTP_transf_5"/>
</dbReference>
<dbReference type="EMBL" id="CYZO01000043">
    <property type="protein sequence ID" value="CUO39826.1"/>
    <property type="molecule type" value="Genomic_DNA"/>
</dbReference>
<dbReference type="AlphaFoldDB" id="A0A174ET80"/>
<name>A0A174ET80_9FIRM</name>
<proteinExistence type="predicted"/>